<gene>
    <name evidence="1" type="ORF">CCAP1982_LOCUS22758</name>
</gene>
<comment type="caution">
    <text evidence="1">The sequence shown here is derived from an EMBL/GenBank/DDBJ whole genome shotgun (WGS) entry which is preliminary data.</text>
</comment>
<keyword evidence="2" id="KW-1185">Reference proteome</keyword>
<dbReference type="EMBL" id="CAJHJT010000056">
    <property type="protein sequence ID" value="CAD7014788.1"/>
    <property type="molecule type" value="Genomic_DNA"/>
</dbReference>
<organism evidence="1 2">
    <name type="scientific">Ceratitis capitata</name>
    <name type="common">Mediterranean fruit fly</name>
    <name type="synonym">Tephritis capitata</name>
    <dbReference type="NCBI Taxonomy" id="7213"/>
    <lineage>
        <taxon>Eukaryota</taxon>
        <taxon>Metazoa</taxon>
        <taxon>Ecdysozoa</taxon>
        <taxon>Arthropoda</taxon>
        <taxon>Hexapoda</taxon>
        <taxon>Insecta</taxon>
        <taxon>Pterygota</taxon>
        <taxon>Neoptera</taxon>
        <taxon>Endopterygota</taxon>
        <taxon>Diptera</taxon>
        <taxon>Brachycera</taxon>
        <taxon>Muscomorpha</taxon>
        <taxon>Tephritoidea</taxon>
        <taxon>Tephritidae</taxon>
        <taxon>Ceratitis</taxon>
        <taxon>Ceratitis</taxon>
    </lineage>
</organism>
<evidence type="ECO:0000313" key="2">
    <source>
        <dbReference type="Proteomes" id="UP000606786"/>
    </source>
</evidence>
<reference evidence="1" key="1">
    <citation type="submission" date="2020-11" db="EMBL/GenBank/DDBJ databases">
        <authorList>
            <person name="Whitehead M."/>
        </authorList>
    </citation>
    <scope>NUCLEOTIDE SEQUENCE</scope>
    <source>
        <strain evidence="1">EGII</strain>
    </source>
</reference>
<proteinExistence type="predicted"/>
<dbReference type="AlphaFoldDB" id="A0A811VEM4"/>
<dbReference type="Proteomes" id="UP000606786">
    <property type="component" value="Unassembled WGS sequence"/>
</dbReference>
<protein>
    <submittedName>
        <fullName evidence="1">(Mediterranean fruit fly) hypothetical protein</fullName>
    </submittedName>
</protein>
<sequence length="98" mass="10368">MLAAAGCHQLVVAFSHFSQRHNALSPITNLANNDSNNNKSNKNNEWLEIDDYAKVWSVIVAAPSFCKLAAPAPAPTAGSVTAPPAPTAISECLVNFYA</sequence>
<evidence type="ECO:0000313" key="1">
    <source>
        <dbReference type="EMBL" id="CAD7014788.1"/>
    </source>
</evidence>
<accession>A0A811VEM4</accession>
<name>A0A811VEM4_CERCA</name>